<evidence type="ECO:0000313" key="1">
    <source>
        <dbReference type="EMBL" id="RMB11920.1"/>
    </source>
</evidence>
<proteinExistence type="predicted"/>
<dbReference type="Pfam" id="PF25209">
    <property type="entry name" value="Phage_capsid_4"/>
    <property type="match status" value="1"/>
</dbReference>
<keyword evidence="2" id="KW-1185">Reference proteome</keyword>
<dbReference type="Proteomes" id="UP000271227">
    <property type="component" value="Unassembled WGS sequence"/>
</dbReference>
<organism evidence="1 2">
    <name type="scientific">Eilatimonas milleporae</name>
    <dbReference type="NCBI Taxonomy" id="911205"/>
    <lineage>
        <taxon>Bacteria</taxon>
        <taxon>Pseudomonadati</taxon>
        <taxon>Pseudomonadota</taxon>
        <taxon>Alphaproteobacteria</taxon>
        <taxon>Kordiimonadales</taxon>
        <taxon>Kordiimonadaceae</taxon>
        <taxon>Eilatimonas</taxon>
    </lineage>
</organism>
<dbReference type="InParanoid" id="A0A3M0CTZ5"/>
<sequence length="334" mass="35955">MAQTQYGDIGTRAAAHAAKQMLDHARPVLILEKFGQSRPMPKNSTETVKFRRPVPLPLATTPLVEGVTPTATKMAYDDVPATLKQYGDVVEISDRVHDLAEDPVLKDAAMLCGEQAGATIEDVTWGVLRAGTTVFYANGASRAAVNTKISKDKVRAVVRNLQAQKARRITAVLDGSVHLNTTPIEASYIAVAHTNVENDIRDLPGFVPVAEYGTRKTVCEYELGTVENVRFVLSPDLGEFADAGGLKDGATGAMKSTGGTNADIYPIVFFGKEAFGCVPLRGSRAVTPTVINPSTPSKSDPLGQRGYVGWKTYYTAVRLNETWMARLEVAASEL</sequence>
<dbReference type="RefSeq" id="WP_121937149.1">
    <property type="nucleotide sequence ID" value="NZ_REFR01000009.1"/>
</dbReference>
<reference evidence="1 2" key="1">
    <citation type="submission" date="2018-10" db="EMBL/GenBank/DDBJ databases">
        <title>Genomic Encyclopedia of Archaeal and Bacterial Type Strains, Phase II (KMG-II): from individual species to whole genera.</title>
        <authorList>
            <person name="Goeker M."/>
        </authorList>
    </citation>
    <scope>NUCLEOTIDE SEQUENCE [LARGE SCALE GENOMIC DNA]</scope>
    <source>
        <strain evidence="1 2">DSM 25217</strain>
    </source>
</reference>
<accession>A0A3M0CTZ5</accession>
<protein>
    <submittedName>
        <fullName evidence="1">N4-gp56 family major capsid protein</fullName>
    </submittedName>
</protein>
<evidence type="ECO:0000313" key="2">
    <source>
        <dbReference type="Proteomes" id="UP000271227"/>
    </source>
</evidence>
<dbReference type="NCBIfam" id="TIGR04387">
    <property type="entry name" value="capsid_maj_N4"/>
    <property type="match status" value="1"/>
</dbReference>
<dbReference type="AlphaFoldDB" id="A0A3M0CTZ5"/>
<dbReference type="EMBL" id="REFR01000009">
    <property type="protein sequence ID" value="RMB11920.1"/>
    <property type="molecule type" value="Genomic_DNA"/>
</dbReference>
<comment type="caution">
    <text evidence="1">The sequence shown here is derived from an EMBL/GenBank/DDBJ whole genome shotgun (WGS) entry which is preliminary data.</text>
</comment>
<gene>
    <name evidence="1" type="ORF">BXY39_0407</name>
</gene>
<dbReference type="OrthoDB" id="1936242at2"/>
<name>A0A3M0CTZ5_9PROT</name>